<evidence type="ECO:0000256" key="1">
    <source>
        <dbReference type="SAM" id="Phobius"/>
    </source>
</evidence>
<dbReference type="RefSeq" id="WP_353303948.1">
    <property type="nucleotide sequence ID" value="NZ_BAABWN010000012.1"/>
</dbReference>
<evidence type="ECO:0000313" key="3">
    <source>
        <dbReference type="EMBL" id="GAA6169417.1"/>
    </source>
</evidence>
<feature type="transmembrane region" description="Helical" evidence="1">
    <location>
        <begin position="39"/>
        <end position="57"/>
    </location>
</feature>
<dbReference type="EMBL" id="BAABWN010000012">
    <property type="protein sequence ID" value="GAA6169417.1"/>
    <property type="molecule type" value="Genomic_DNA"/>
</dbReference>
<protein>
    <submittedName>
        <fullName evidence="3">Tripartite tricarboxylate transporter TctB family protein</fullName>
    </submittedName>
</protein>
<organism evidence="3 4">
    <name type="scientific">Sessilibacter corallicola</name>
    <dbReference type="NCBI Taxonomy" id="2904075"/>
    <lineage>
        <taxon>Bacteria</taxon>
        <taxon>Pseudomonadati</taxon>
        <taxon>Pseudomonadota</taxon>
        <taxon>Gammaproteobacteria</taxon>
        <taxon>Cellvibrionales</taxon>
        <taxon>Cellvibrionaceae</taxon>
        <taxon>Sessilibacter</taxon>
    </lineage>
</organism>
<sequence length="146" mass="15809">MKDDRLLGIVLLLVSFVYGWEAVHFPEPFGGAEVVGPETFPILLALILGLSSVYLIVKPDPNGEWPVLSMLGQLVMVIVVLAIFAAILEPIGFIPATIFLVSVLCWRMGTQPKSALITGVSCAISVFLLFNFVLDLHLPAGILEFS</sequence>
<feature type="domain" description="DUF1468" evidence="2">
    <location>
        <begin position="6"/>
        <end position="139"/>
    </location>
</feature>
<name>A0ABQ0ACN8_9GAMM</name>
<evidence type="ECO:0000313" key="4">
    <source>
        <dbReference type="Proteomes" id="UP001465153"/>
    </source>
</evidence>
<keyword evidence="1" id="KW-0812">Transmembrane</keyword>
<feature type="transmembrane region" description="Helical" evidence="1">
    <location>
        <begin position="93"/>
        <end position="109"/>
    </location>
</feature>
<keyword evidence="1" id="KW-0472">Membrane</keyword>
<reference evidence="3 4" key="1">
    <citation type="submission" date="2024-04" db="EMBL/GenBank/DDBJ databases">
        <title>Draft genome sequence of Sessilibacter corallicola NBRC 116591.</title>
        <authorList>
            <person name="Miyakawa T."/>
            <person name="Kusuya Y."/>
            <person name="Miura T."/>
        </authorList>
    </citation>
    <scope>NUCLEOTIDE SEQUENCE [LARGE SCALE GENOMIC DNA]</scope>
    <source>
        <strain evidence="3 4">KU-00831-HH</strain>
    </source>
</reference>
<dbReference type="Proteomes" id="UP001465153">
    <property type="component" value="Unassembled WGS sequence"/>
</dbReference>
<evidence type="ECO:0000259" key="2">
    <source>
        <dbReference type="Pfam" id="PF07331"/>
    </source>
</evidence>
<keyword evidence="1" id="KW-1133">Transmembrane helix</keyword>
<gene>
    <name evidence="3" type="ORF">NBRC116591_32280</name>
</gene>
<dbReference type="InterPro" id="IPR009936">
    <property type="entry name" value="DUF1468"/>
</dbReference>
<accession>A0ABQ0ACN8</accession>
<keyword evidence="4" id="KW-1185">Reference proteome</keyword>
<feature type="transmembrane region" description="Helical" evidence="1">
    <location>
        <begin position="116"/>
        <end position="134"/>
    </location>
</feature>
<proteinExistence type="predicted"/>
<comment type="caution">
    <text evidence="3">The sequence shown here is derived from an EMBL/GenBank/DDBJ whole genome shotgun (WGS) entry which is preliminary data.</text>
</comment>
<feature type="transmembrane region" description="Helical" evidence="1">
    <location>
        <begin position="69"/>
        <end position="87"/>
    </location>
</feature>
<dbReference type="Pfam" id="PF07331">
    <property type="entry name" value="TctB"/>
    <property type="match status" value="1"/>
</dbReference>